<evidence type="ECO:0000256" key="4">
    <source>
        <dbReference type="ARBA" id="ARBA00011233"/>
    </source>
</evidence>
<dbReference type="SMART" id="SM00607">
    <property type="entry name" value="FTP"/>
    <property type="match status" value="1"/>
</dbReference>
<keyword evidence="6" id="KW-0479">Metal-binding</keyword>
<evidence type="ECO:0000256" key="10">
    <source>
        <dbReference type="SAM" id="SignalP"/>
    </source>
</evidence>
<comment type="subunit">
    <text evidence="4">Homotrimer.</text>
</comment>
<evidence type="ECO:0000256" key="1">
    <source>
        <dbReference type="ARBA" id="ARBA00002219"/>
    </source>
</evidence>
<dbReference type="EMBL" id="CATNWA010020011">
    <property type="protein sequence ID" value="CAI9616207.1"/>
    <property type="molecule type" value="Genomic_DNA"/>
</dbReference>
<comment type="caution">
    <text evidence="12">The sequence shown here is derived from an EMBL/GenBank/DDBJ whole genome shotgun (WGS) entry which is preliminary data.</text>
</comment>
<evidence type="ECO:0000256" key="8">
    <source>
        <dbReference type="ARBA" id="ARBA00022837"/>
    </source>
</evidence>
<proteinExistence type="inferred from homology"/>
<evidence type="ECO:0000256" key="9">
    <source>
        <dbReference type="ARBA" id="ARBA00023157"/>
    </source>
</evidence>
<keyword evidence="13" id="KW-1185">Reference proteome</keyword>
<dbReference type="InterPro" id="IPR006585">
    <property type="entry name" value="FTP1"/>
</dbReference>
<feature type="signal peptide" evidence="10">
    <location>
        <begin position="1"/>
        <end position="20"/>
    </location>
</feature>
<keyword evidence="5" id="KW-0964">Secreted</keyword>
<comment type="similarity">
    <text evidence="3">Belongs to the fucolectin family.</text>
</comment>
<name>A0ABN9H6A3_9NEOB</name>
<dbReference type="SUPFAM" id="SSF49785">
    <property type="entry name" value="Galactose-binding domain-like"/>
    <property type="match status" value="1"/>
</dbReference>
<reference evidence="12" key="1">
    <citation type="submission" date="2023-05" db="EMBL/GenBank/DDBJ databases">
        <authorList>
            <person name="Stuckert A."/>
        </authorList>
    </citation>
    <scope>NUCLEOTIDE SEQUENCE</scope>
</reference>
<keyword evidence="7" id="KW-0430">Lectin</keyword>
<dbReference type="Gene3D" id="2.60.120.260">
    <property type="entry name" value="Galactose-binding domain-like"/>
    <property type="match status" value="1"/>
</dbReference>
<dbReference type="InterPro" id="IPR051941">
    <property type="entry name" value="BG_Antigen-Binding_Lectin"/>
</dbReference>
<evidence type="ECO:0000313" key="13">
    <source>
        <dbReference type="Proteomes" id="UP001162483"/>
    </source>
</evidence>
<feature type="domain" description="Fucolectin tachylectin-4 pentraxin-1" evidence="11">
    <location>
        <begin position="25"/>
        <end position="172"/>
    </location>
</feature>
<comment type="subcellular location">
    <subcellularLocation>
        <location evidence="2">Secreted</location>
    </subcellularLocation>
</comment>
<keyword evidence="8" id="KW-0106">Calcium</keyword>
<evidence type="ECO:0000256" key="6">
    <source>
        <dbReference type="ARBA" id="ARBA00022723"/>
    </source>
</evidence>
<sequence>MRMIFLHAVTFLGILCGVSAKCLSYRNVALQGRATQSSILNLVQHGYQSAAINAVDGNQDPYFYHGSCSHTHNELSPWWRVDLLKPYKIAYISITNRGDCCSERLNGAEILVGNSLSNNGNNNARCEVVTSIPAGATHKFFCHGIVGRYVNVVLRGKKEYLQLCEVQVWTADRH</sequence>
<keyword evidence="9" id="KW-1015">Disulfide bond</keyword>
<evidence type="ECO:0000256" key="5">
    <source>
        <dbReference type="ARBA" id="ARBA00022525"/>
    </source>
</evidence>
<dbReference type="Proteomes" id="UP001162483">
    <property type="component" value="Unassembled WGS sequence"/>
</dbReference>
<organism evidence="12 13">
    <name type="scientific">Staurois parvus</name>
    <dbReference type="NCBI Taxonomy" id="386267"/>
    <lineage>
        <taxon>Eukaryota</taxon>
        <taxon>Metazoa</taxon>
        <taxon>Chordata</taxon>
        <taxon>Craniata</taxon>
        <taxon>Vertebrata</taxon>
        <taxon>Euteleostomi</taxon>
        <taxon>Amphibia</taxon>
        <taxon>Batrachia</taxon>
        <taxon>Anura</taxon>
        <taxon>Neobatrachia</taxon>
        <taxon>Ranoidea</taxon>
        <taxon>Ranidae</taxon>
        <taxon>Staurois</taxon>
    </lineage>
</organism>
<evidence type="ECO:0000313" key="12">
    <source>
        <dbReference type="EMBL" id="CAI9616207.1"/>
    </source>
</evidence>
<dbReference type="Pfam" id="PF22633">
    <property type="entry name" value="F5_F8_type_C_2"/>
    <property type="match status" value="1"/>
</dbReference>
<accession>A0ABN9H6A3</accession>
<gene>
    <name evidence="12" type="ORF">SPARVUS_LOCUS15341910</name>
</gene>
<evidence type="ECO:0000259" key="11">
    <source>
        <dbReference type="SMART" id="SM00607"/>
    </source>
</evidence>
<comment type="function">
    <text evidence="1">Acts as a defensive agent. Recognizes blood group fucosylated oligosaccharides including A, B, H and Lewis B-type antigens. Does not recognize Lewis A antigen and has low affinity for monovalent haptens.</text>
</comment>
<dbReference type="InterPro" id="IPR008979">
    <property type="entry name" value="Galactose-bd-like_sf"/>
</dbReference>
<feature type="chain" id="PRO_5046137788" description="Fucolectin tachylectin-4 pentraxin-1 domain-containing protein" evidence="10">
    <location>
        <begin position="21"/>
        <end position="174"/>
    </location>
</feature>
<dbReference type="PANTHER" id="PTHR45713:SF8">
    <property type="entry name" value="SI:CH211-215K15.4"/>
    <property type="match status" value="1"/>
</dbReference>
<evidence type="ECO:0000256" key="2">
    <source>
        <dbReference type="ARBA" id="ARBA00004613"/>
    </source>
</evidence>
<keyword evidence="10" id="KW-0732">Signal</keyword>
<evidence type="ECO:0000256" key="7">
    <source>
        <dbReference type="ARBA" id="ARBA00022734"/>
    </source>
</evidence>
<protein>
    <recommendedName>
        <fullName evidence="11">Fucolectin tachylectin-4 pentraxin-1 domain-containing protein</fullName>
    </recommendedName>
</protein>
<evidence type="ECO:0000256" key="3">
    <source>
        <dbReference type="ARBA" id="ARBA00010147"/>
    </source>
</evidence>
<dbReference type="PANTHER" id="PTHR45713">
    <property type="entry name" value="FTP DOMAIN-CONTAINING PROTEIN"/>
    <property type="match status" value="1"/>
</dbReference>